<accession>A0A117M059</accession>
<evidence type="ECO:0000313" key="1">
    <source>
        <dbReference type="EMBL" id="KUK77112.1"/>
    </source>
</evidence>
<reference evidence="2" key="1">
    <citation type="journal article" date="2015" name="MBio">
        <title>Genome-Resolved Metagenomic Analysis Reveals Roles for Candidate Phyla and Other Microbial Community Members in Biogeochemical Transformations in Oil Reservoirs.</title>
        <authorList>
            <person name="Hu P."/>
            <person name="Tom L."/>
            <person name="Singh A."/>
            <person name="Thomas B.C."/>
            <person name="Baker B.J."/>
            <person name="Piceno Y.M."/>
            <person name="Andersen G.L."/>
            <person name="Banfield J.F."/>
        </authorList>
    </citation>
    <scope>NUCLEOTIDE SEQUENCE [LARGE SCALE GENOMIC DNA]</scope>
</reference>
<comment type="caution">
    <text evidence="1">The sequence shown here is derived from an EMBL/GenBank/DDBJ whole genome shotgun (WGS) entry which is preliminary data.</text>
</comment>
<protein>
    <submittedName>
        <fullName evidence="1">PpiC-type peptidyl-prolyl cis-trans isomerase</fullName>
    </submittedName>
</protein>
<organism evidence="1 2">
    <name type="scientific">candidate division WS6 bacterium 34_10</name>
    <dbReference type="NCBI Taxonomy" id="1641389"/>
    <lineage>
        <taxon>Bacteria</taxon>
        <taxon>Candidatus Dojkabacteria</taxon>
    </lineage>
</organism>
<dbReference type="AlphaFoldDB" id="A0A117M059"/>
<sequence>EDDVKTFFEQYSEAIFPEEAAQLEEGELLDYESFKEDTREVFIQQEVSTARGPWLEQLKEESKIQDNITEESSYRFLGATRNIIKNIFDELNSNESNTEAEITDDTQE</sequence>
<gene>
    <name evidence="1" type="ORF">XD93_0524</name>
</gene>
<dbReference type="EMBL" id="LGGO01000065">
    <property type="protein sequence ID" value="KUK77112.1"/>
    <property type="molecule type" value="Genomic_DNA"/>
</dbReference>
<dbReference type="Proteomes" id="UP000053904">
    <property type="component" value="Unassembled WGS sequence"/>
</dbReference>
<keyword evidence="1" id="KW-0413">Isomerase</keyword>
<dbReference type="GO" id="GO:0016853">
    <property type="term" value="F:isomerase activity"/>
    <property type="evidence" value="ECO:0007669"/>
    <property type="project" value="UniProtKB-KW"/>
</dbReference>
<name>A0A117M059_9BACT</name>
<proteinExistence type="predicted"/>
<evidence type="ECO:0000313" key="2">
    <source>
        <dbReference type="Proteomes" id="UP000053904"/>
    </source>
</evidence>
<feature type="non-terminal residue" evidence="1">
    <location>
        <position position="1"/>
    </location>
</feature>